<organism evidence="1">
    <name type="scientific">Siphoviridae sp. ct7yc1</name>
    <dbReference type="NCBI Taxonomy" id="2827788"/>
    <lineage>
        <taxon>Viruses</taxon>
        <taxon>Duplodnaviria</taxon>
        <taxon>Heunggongvirae</taxon>
        <taxon>Uroviricota</taxon>
        <taxon>Caudoviricetes</taxon>
    </lineage>
</organism>
<reference evidence="1" key="1">
    <citation type="journal article" date="2021" name="Proc. Natl. Acad. Sci. U.S.A.">
        <title>A Catalog of Tens of Thousands of Viruses from Human Metagenomes Reveals Hidden Associations with Chronic Diseases.</title>
        <authorList>
            <person name="Tisza M.J."/>
            <person name="Buck C.B."/>
        </authorList>
    </citation>
    <scope>NUCLEOTIDE SEQUENCE</scope>
    <source>
        <strain evidence="1">Ct7yc1</strain>
    </source>
</reference>
<name>A0A8S5TIM1_9CAUD</name>
<evidence type="ECO:0000313" key="1">
    <source>
        <dbReference type="EMBL" id="DAF63172.1"/>
    </source>
</evidence>
<dbReference type="EMBL" id="BK032833">
    <property type="protein sequence ID" value="DAF63172.1"/>
    <property type="molecule type" value="Genomic_DNA"/>
</dbReference>
<sequence length="37" mass="4310">MLHRYQRTQHFKSTNPKEIDKSILSVSFGKSSIFLKG</sequence>
<proteinExistence type="predicted"/>
<protein>
    <submittedName>
        <fullName evidence="1">Uncharacterized protein</fullName>
    </submittedName>
</protein>
<accession>A0A8S5TIM1</accession>